<gene>
    <name evidence="1" type="ORF">OWV82_018829</name>
</gene>
<protein>
    <submittedName>
        <fullName evidence="1">Mechanosensitive ion channel protein</fullName>
    </submittedName>
</protein>
<name>A0ACC1XC18_MELAZ</name>
<evidence type="ECO:0000313" key="1">
    <source>
        <dbReference type="EMBL" id="KAJ4708965.1"/>
    </source>
</evidence>
<dbReference type="EMBL" id="CM051403">
    <property type="protein sequence ID" value="KAJ4708965.1"/>
    <property type="molecule type" value="Genomic_DNA"/>
</dbReference>
<accession>A0ACC1XC18</accession>
<organism evidence="1 2">
    <name type="scientific">Melia azedarach</name>
    <name type="common">Chinaberry tree</name>
    <dbReference type="NCBI Taxonomy" id="155640"/>
    <lineage>
        <taxon>Eukaryota</taxon>
        <taxon>Viridiplantae</taxon>
        <taxon>Streptophyta</taxon>
        <taxon>Embryophyta</taxon>
        <taxon>Tracheophyta</taxon>
        <taxon>Spermatophyta</taxon>
        <taxon>Magnoliopsida</taxon>
        <taxon>eudicotyledons</taxon>
        <taxon>Gunneridae</taxon>
        <taxon>Pentapetalae</taxon>
        <taxon>rosids</taxon>
        <taxon>malvids</taxon>
        <taxon>Sapindales</taxon>
        <taxon>Meliaceae</taxon>
        <taxon>Melia</taxon>
    </lineage>
</organism>
<comment type="caution">
    <text evidence="1">The sequence shown here is derived from an EMBL/GenBank/DDBJ whole genome shotgun (WGS) entry which is preliminary data.</text>
</comment>
<sequence length="769" mass="86921">MDAKAKAQSGGEKGMSEKKRDNGNEVVIKISGDESPKASVDTDNSKGSFSEASTEAVGAGGFAVKSVPMSCPSPESGRFSPSRGKPPKIPTTNNNLTRRRSLARSVYSKPKSRFGEPSYNDTIEEYDELTMREQFAANSQNSFSRASPNNKSINSSVRANSFAQKSTGGPGEDDDEEICRRVELIKENRKRVTIIVLIQWVAFFLILGCLVASLTVDKWEKSLIWGLEIWKWCVLVLVTFSGMMVTNWIMHVIVFFIEMNFLLRKKVLYFVHGLKKSVQVFIWLALVLVTWALLFNRGIKHSKVATRVLEVITGTLVTVLIGAFLWLLKTLSLKILASNFHVNRFFDRIQESVFNQYILQTLSGPPLIEVAERVGRSPSFGQLSIRSKKQGKDKNETKIIDMGKVHKMKQEKVSTWTMKVLVDAIMNSGLSTISKTLDESVNDEGEQADKEITNEMEATAAAYHIFRNVAQPGSKYIEEDDLLRFMIKEEVELVFPLIEGWETGRIDRKALTDWVVKVYKDRKALAHALNDTKTAVKQLNKLVTGILIVVTLILWLLLVEIASTKVIVVLSSQLMVAGFMFKNICKTVFEAIIFVFIMHPFDVGDRCVIDGVPLLVEEMNILTTVFLKLTNEKIYYPNSVLSTKPIGNYNRSPDMSDGVIFHIDFMTSIEKIGLLKEKIQNYLEENPQYWYPNHSVVVQEIENVNKIKIALYFTHTITFQEFGEKNKRRTELVIELKKMFEELNIKCNLLPQEILLSNPGTESTTEAGK</sequence>
<reference evidence="1 2" key="1">
    <citation type="journal article" date="2023" name="Science">
        <title>Complex scaffold remodeling in plant triterpene biosynthesis.</title>
        <authorList>
            <person name="De La Pena R."/>
            <person name="Hodgson H."/>
            <person name="Liu J.C."/>
            <person name="Stephenson M.J."/>
            <person name="Martin A.C."/>
            <person name="Owen C."/>
            <person name="Harkess A."/>
            <person name="Leebens-Mack J."/>
            <person name="Jimenez L.E."/>
            <person name="Osbourn A."/>
            <person name="Sattely E.S."/>
        </authorList>
    </citation>
    <scope>NUCLEOTIDE SEQUENCE [LARGE SCALE GENOMIC DNA]</scope>
    <source>
        <strain evidence="2">cv. JPN11</strain>
        <tissue evidence="1">Leaf</tissue>
    </source>
</reference>
<keyword evidence="2" id="KW-1185">Reference proteome</keyword>
<dbReference type="Proteomes" id="UP001164539">
    <property type="component" value="Chromosome 10"/>
</dbReference>
<proteinExistence type="predicted"/>
<evidence type="ECO:0000313" key="2">
    <source>
        <dbReference type="Proteomes" id="UP001164539"/>
    </source>
</evidence>